<proteinExistence type="predicted"/>
<dbReference type="RefSeq" id="WP_088874591.1">
    <property type="nucleotide sequence ID" value="NZ_CP022112.1"/>
</dbReference>
<sequence>MLIAHYSHRLTADYDLDILRKRAETNAARWAAMPELYFKGFLLREAGRHGAIANAYSSLYLWRQDAAFRDFLVHNRYKAVTDTFGRADIDVRVALDARKGRARDARYAVVDNAPISVDTALGGLWADEIALNREVAEGDDIVAAAVGVDTRTWTLTRVRLATEAPRNPPATAVTYQVLQLVRPLLETLPSSRQE</sequence>
<accession>A0A248JZJ2</accession>
<evidence type="ECO:0000313" key="2">
    <source>
        <dbReference type="Proteomes" id="UP000197153"/>
    </source>
</evidence>
<dbReference type="Pfam" id="PF16157">
    <property type="entry name" value="DUF4865"/>
    <property type="match status" value="1"/>
</dbReference>
<dbReference type="EMBL" id="CP022112">
    <property type="protein sequence ID" value="ASG24147.1"/>
    <property type="molecule type" value="Genomic_DNA"/>
</dbReference>
<organism evidence="1 2">
    <name type="scientific">Nitrospirillum viridazoti CBAmc</name>
    <dbReference type="NCBI Taxonomy" id="1441467"/>
    <lineage>
        <taxon>Bacteria</taxon>
        <taxon>Pseudomonadati</taxon>
        <taxon>Pseudomonadota</taxon>
        <taxon>Alphaproteobacteria</taxon>
        <taxon>Rhodospirillales</taxon>
        <taxon>Azospirillaceae</taxon>
        <taxon>Nitrospirillum</taxon>
        <taxon>Nitrospirillum viridazoti</taxon>
    </lineage>
</organism>
<gene>
    <name evidence="1" type="ORF">Y958_24820</name>
</gene>
<reference evidence="1 2" key="1">
    <citation type="submission" date="2017-06" db="EMBL/GenBank/DDBJ databases">
        <title>Complete genome sequence of Nitrospirillum amazonense strain CBAmC, an endophytic nitrogen-fixing and plant growth-promoting bacterium, isolated from sugarcane.</title>
        <authorList>
            <person name="Schwab S."/>
            <person name="dos Santos Teixeira K.R."/>
            <person name="Simoes Araujo J.L."/>
            <person name="Soares Vidal M."/>
            <person name="Borges de Freitas H.R."/>
            <person name="Rivello Crivelaro A.L."/>
            <person name="Bueno de Camargo Nunes A."/>
            <person name="dos Santos C.M."/>
            <person name="Palmeira da Silva Rosa D."/>
            <person name="da Silva Padilha D."/>
            <person name="da Silva E."/>
            <person name="Araujo Terra L."/>
            <person name="Soares Mendes V."/>
            <person name="Farinelli L."/>
            <person name="Magalhaes Cruz L."/>
            <person name="Baldani J.I."/>
        </authorList>
    </citation>
    <scope>NUCLEOTIDE SEQUENCE [LARGE SCALE GENOMIC DNA]</scope>
    <source>
        <strain evidence="1 2">CBAmC</strain>
    </source>
</reference>
<dbReference type="Proteomes" id="UP000197153">
    <property type="component" value="Chromosome 3"/>
</dbReference>
<keyword evidence="2" id="KW-1185">Reference proteome</keyword>
<evidence type="ECO:0000313" key="1">
    <source>
        <dbReference type="EMBL" id="ASG24147.1"/>
    </source>
</evidence>
<protein>
    <submittedName>
        <fullName evidence="1">DUF4865 domain-containing protein</fullName>
    </submittedName>
</protein>
<name>A0A248JZJ2_9PROT</name>
<dbReference type="KEGG" id="nao:Y958_24820"/>
<dbReference type="AlphaFoldDB" id="A0A248JZJ2"/>
<dbReference type="InterPro" id="IPR032349">
    <property type="entry name" value="DUF4865"/>
</dbReference>